<accession>A0AB34JUC9</accession>
<name>A0AB34JUC9_PRYPA</name>
<protein>
    <submittedName>
        <fullName evidence="2">Uncharacterized protein</fullName>
    </submittedName>
</protein>
<evidence type="ECO:0000313" key="3">
    <source>
        <dbReference type="Proteomes" id="UP001515480"/>
    </source>
</evidence>
<gene>
    <name evidence="2" type="ORF">AB1Y20_020180</name>
</gene>
<feature type="region of interest" description="Disordered" evidence="1">
    <location>
        <begin position="75"/>
        <end position="108"/>
    </location>
</feature>
<comment type="caution">
    <text evidence="2">The sequence shown here is derived from an EMBL/GenBank/DDBJ whole genome shotgun (WGS) entry which is preliminary data.</text>
</comment>
<evidence type="ECO:0000313" key="2">
    <source>
        <dbReference type="EMBL" id="KAL1525319.1"/>
    </source>
</evidence>
<evidence type="ECO:0000256" key="1">
    <source>
        <dbReference type="SAM" id="MobiDB-lite"/>
    </source>
</evidence>
<organism evidence="2 3">
    <name type="scientific">Prymnesium parvum</name>
    <name type="common">Toxic golden alga</name>
    <dbReference type="NCBI Taxonomy" id="97485"/>
    <lineage>
        <taxon>Eukaryota</taxon>
        <taxon>Haptista</taxon>
        <taxon>Haptophyta</taxon>
        <taxon>Prymnesiophyceae</taxon>
        <taxon>Prymnesiales</taxon>
        <taxon>Prymnesiaceae</taxon>
        <taxon>Prymnesium</taxon>
    </lineage>
</organism>
<reference evidence="2 3" key="1">
    <citation type="journal article" date="2024" name="Science">
        <title>Giant polyketide synthase enzymes in the biosynthesis of giant marine polyether toxins.</title>
        <authorList>
            <person name="Fallon T.R."/>
            <person name="Shende V.V."/>
            <person name="Wierzbicki I.H."/>
            <person name="Pendleton A.L."/>
            <person name="Watervoot N.F."/>
            <person name="Auber R.P."/>
            <person name="Gonzalez D.J."/>
            <person name="Wisecaver J.H."/>
            <person name="Moore B.S."/>
        </authorList>
    </citation>
    <scope>NUCLEOTIDE SEQUENCE [LARGE SCALE GENOMIC DNA]</scope>
    <source>
        <strain evidence="2 3">12B1</strain>
    </source>
</reference>
<dbReference type="EMBL" id="JBGBPQ010000004">
    <property type="protein sequence ID" value="KAL1525319.1"/>
    <property type="molecule type" value="Genomic_DNA"/>
</dbReference>
<dbReference type="Proteomes" id="UP001515480">
    <property type="component" value="Unassembled WGS sequence"/>
</dbReference>
<dbReference type="AlphaFoldDB" id="A0AB34JUC9"/>
<keyword evidence="3" id="KW-1185">Reference proteome</keyword>
<proteinExistence type="predicted"/>
<sequence>MVMEAGAGVARVARVVVVVKDEVWVEGEAKAVGCVARGGAQDLGVVVVGAVLMEDRERLEFEQLRPALAPQRALQLSSGQRLKGSPNQRERRFAQHQAPKTTRLPEEQ</sequence>